<keyword evidence="1" id="KW-0732">Signal</keyword>
<dbReference type="InterPro" id="IPR001507">
    <property type="entry name" value="ZP_dom"/>
</dbReference>
<keyword evidence="2" id="KW-0472">Membrane</keyword>
<dbReference type="AlphaFoldDB" id="A0A914ZB65"/>
<dbReference type="PANTHER" id="PTHR22907:SF56">
    <property type="entry name" value="TRANSMEMBRANE PROTEIN RAM-5"/>
    <property type="match status" value="1"/>
</dbReference>
<dbReference type="PROSITE" id="PS51034">
    <property type="entry name" value="ZP_2"/>
    <property type="match status" value="1"/>
</dbReference>
<dbReference type="Proteomes" id="UP000887577">
    <property type="component" value="Unplaced"/>
</dbReference>
<protein>
    <submittedName>
        <fullName evidence="5">ZP domain-containing protein</fullName>
    </submittedName>
</protein>
<evidence type="ECO:0000313" key="5">
    <source>
        <dbReference type="WBParaSite" id="PSU_v2.g7491.t1"/>
    </source>
</evidence>
<accession>A0A914ZB65</accession>
<reference evidence="5" key="1">
    <citation type="submission" date="2022-11" db="UniProtKB">
        <authorList>
            <consortium name="WormBaseParasite"/>
        </authorList>
    </citation>
    <scope>IDENTIFICATION</scope>
</reference>
<name>A0A914ZB65_9BILA</name>
<feature type="domain" description="ZP" evidence="3">
    <location>
        <begin position="1"/>
        <end position="164"/>
    </location>
</feature>
<sequence length="523" mass="60400">MIDILQIFILENSKTYRVMCTDANNNGIIEEDGTANTICQHNIIRSKNDLSTNLTVGKTIYHRWTCSKGYEIDKFAFLLRKCDVMSKTREVVHLIDENGCVIDDLLLNSLKYSPDKLEVTAETKIFKFIDDSEMRFMCNIVLIPKESPTTKVKVPKCTISREELRRRASQKTSPTFYFDQNDELYRDFATIMKDEKLKETKTITEWLNIHDLPMEAEIFKASIVTGQINKTLNNDKIYNEKLSEQDVLKKFMPNQLPYNKTKSDTVDIAVPDPSISMKQIFNGQRGSEKSIHVSSTFPKPDLTEFGRQALSLDRLEEFQDLTPMISNKTKSESNSTTTMTTLKPTMAIEDFLELEKIEKVLLESQEDKEDLMENMLEIDSSRLQSNELQAPVKDEIAIEHKSDWRFDDVILNKTDEVVINCASEFNKNNQSSYAIHPEALSCTWRSLNVALLLWSLGTLIIWTILIGFKVHQVIWSRDSRNHNEHCPIAAARQHHQNMQTAYYHPSTYHSRYGSTFYPHSLMT</sequence>
<dbReference type="PANTHER" id="PTHR22907">
    <property type="entry name" value="GH04558P"/>
    <property type="match status" value="1"/>
</dbReference>
<keyword evidence="2" id="KW-1133">Transmembrane helix</keyword>
<dbReference type="InterPro" id="IPR057475">
    <property type="entry name" value="CUT_C"/>
</dbReference>
<organism evidence="4 5">
    <name type="scientific">Panagrolaimus superbus</name>
    <dbReference type="NCBI Taxonomy" id="310955"/>
    <lineage>
        <taxon>Eukaryota</taxon>
        <taxon>Metazoa</taxon>
        <taxon>Ecdysozoa</taxon>
        <taxon>Nematoda</taxon>
        <taxon>Chromadorea</taxon>
        <taxon>Rhabditida</taxon>
        <taxon>Tylenchina</taxon>
        <taxon>Panagrolaimomorpha</taxon>
        <taxon>Panagrolaimoidea</taxon>
        <taxon>Panagrolaimidae</taxon>
        <taxon>Panagrolaimus</taxon>
    </lineage>
</organism>
<proteinExistence type="predicted"/>
<feature type="transmembrane region" description="Helical" evidence="2">
    <location>
        <begin position="451"/>
        <end position="470"/>
    </location>
</feature>
<evidence type="ECO:0000313" key="4">
    <source>
        <dbReference type="Proteomes" id="UP000887577"/>
    </source>
</evidence>
<keyword evidence="4" id="KW-1185">Reference proteome</keyword>
<evidence type="ECO:0000259" key="3">
    <source>
        <dbReference type="PROSITE" id="PS51034"/>
    </source>
</evidence>
<dbReference type="InterPro" id="IPR051962">
    <property type="entry name" value="Cuticlin"/>
</dbReference>
<dbReference type="WBParaSite" id="PSU_v2.g7491.t1">
    <property type="protein sequence ID" value="PSU_v2.g7491.t1"/>
    <property type="gene ID" value="PSU_v2.g7491"/>
</dbReference>
<keyword evidence="2" id="KW-0812">Transmembrane</keyword>
<evidence type="ECO:0000256" key="2">
    <source>
        <dbReference type="SAM" id="Phobius"/>
    </source>
</evidence>
<evidence type="ECO:0000256" key="1">
    <source>
        <dbReference type="ARBA" id="ARBA00022729"/>
    </source>
</evidence>
<dbReference type="Pfam" id="PF25301">
    <property type="entry name" value="CUT_C"/>
    <property type="match status" value="1"/>
</dbReference>